<evidence type="ECO:0000313" key="1">
    <source>
        <dbReference type="EMBL" id="SEM44605.1"/>
    </source>
</evidence>
<keyword evidence="2" id="KW-1185">Reference proteome</keyword>
<protein>
    <submittedName>
        <fullName evidence="1">Uncharacterized protein</fullName>
    </submittedName>
</protein>
<dbReference type="Proteomes" id="UP000199450">
    <property type="component" value="Unassembled WGS sequence"/>
</dbReference>
<reference evidence="2" key="1">
    <citation type="submission" date="2016-10" db="EMBL/GenBank/DDBJ databases">
        <authorList>
            <person name="Varghese N."/>
            <person name="Submissions S."/>
        </authorList>
    </citation>
    <scope>NUCLEOTIDE SEQUENCE [LARGE SCALE GENOMIC DNA]</scope>
    <source>
        <strain evidence="2">DSM 17453</strain>
    </source>
</reference>
<proteinExistence type="predicted"/>
<accession>A0A1H7YF60</accession>
<gene>
    <name evidence="1" type="ORF">SAMN05421856_103284</name>
</gene>
<dbReference type="AlphaFoldDB" id="A0A1H7YF60"/>
<organism evidence="1 2">
    <name type="scientific">Chryseobacterium taichungense</name>
    <dbReference type="NCBI Taxonomy" id="295069"/>
    <lineage>
        <taxon>Bacteria</taxon>
        <taxon>Pseudomonadati</taxon>
        <taxon>Bacteroidota</taxon>
        <taxon>Flavobacteriia</taxon>
        <taxon>Flavobacteriales</taxon>
        <taxon>Weeksellaceae</taxon>
        <taxon>Chryseobacterium group</taxon>
        <taxon>Chryseobacterium</taxon>
    </lineage>
</organism>
<dbReference type="EMBL" id="FOBV01000003">
    <property type="protein sequence ID" value="SEM44605.1"/>
    <property type="molecule type" value="Genomic_DNA"/>
</dbReference>
<sequence>METWGTSIRESDSFAGIYREFFDLYIKDEQSEIISKKIIDEIGKSLK</sequence>
<name>A0A1H7YF60_9FLAO</name>
<evidence type="ECO:0000313" key="2">
    <source>
        <dbReference type="Proteomes" id="UP000199450"/>
    </source>
</evidence>